<feature type="compositionally biased region" description="Low complexity" evidence="5">
    <location>
        <begin position="225"/>
        <end position="266"/>
    </location>
</feature>
<dbReference type="PANTHER" id="PTHR40088">
    <property type="entry name" value="PECTATE LYASE (EUROFUNG)"/>
    <property type="match status" value="1"/>
</dbReference>
<feature type="domain" description="Pel9A-like right handed beta-helix region" evidence="8">
    <location>
        <begin position="269"/>
        <end position="416"/>
    </location>
</feature>
<keyword evidence="10" id="KW-1185">Reference proteome</keyword>
<evidence type="ECO:0000256" key="4">
    <source>
        <dbReference type="ARBA" id="ARBA00022737"/>
    </source>
</evidence>
<evidence type="ECO:0000256" key="3">
    <source>
        <dbReference type="ARBA" id="ARBA00022729"/>
    </source>
</evidence>
<organism evidence="9 10">
    <name type="scientific">Acidaminobacter hydrogenoformans DSM 2784</name>
    <dbReference type="NCBI Taxonomy" id="1120920"/>
    <lineage>
        <taxon>Bacteria</taxon>
        <taxon>Bacillati</taxon>
        <taxon>Bacillota</taxon>
        <taxon>Clostridia</taxon>
        <taxon>Peptostreptococcales</taxon>
        <taxon>Acidaminobacteraceae</taxon>
        <taxon>Acidaminobacter</taxon>
    </lineage>
</organism>
<dbReference type="PANTHER" id="PTHR40088:SF2">
    <property type="entry name" value="SECRETED SUGAR HYDROLASE"/>
    <property type="match status" value="1"/>
</dbReference>
<proteinExistence type="predicted"/>
<gene>
    <name evidence="9" type="ORF">SAMN03080599_01062</name>
</gene>
<dbReference type="Pfam" id="PF00395">
    <property type="entry name" value="SLH"/>
    <property type="match status" value="3"/>
</dbReference>
<accession>A0A1G5RVG5</accession>
<feature type="domain" description="SLH" evidence="7">
    <location>
        <begin position="39"/>
        <end position="76"/>
    </location>
</feature>
<reference evidence="9 10" key="1">
    <citation type="submission" date="2016-10" db="EMBL/GenBank/DDBJ databases">
        <authorList>
            <person name="de Groot N.N."/>
        </authorList>
    </citation>
    <scope>NUCLEOTIDE SEQUENCE [LARGE SCALE GENOMIC DNA]</scope>
    <source>
        <strain evidence="9 10">DSM 2784</strain>
    </source>
</reference>
<dbReference type="GO" id="GO:0005576">
    <property type="term" value="C:extracellular region"/>
    <property type="evidence" value="ECO:0007669"/>
    <property type="project" value="UniProtKB-SubCell"/>
</dbReference>
<evidence type="ECO:0000256" key="1">
    <source>
        <dbReference type="ARBA" id="ARBA00004613"/>
    </source>
</evidence>
<dbReference type="GO" id="GO:0016837">
    <property type="term" value="F:carbon-oxygen lyase activity, acting on polysaccharides"/>
    <property type="evidence" value="ECO:0007669"/>
    <property type="project" value="TreeGrafter"/>
</dbReference>
<feature type="region of interest" description="Disordered" evidence="5">
    <location>
        <begin position="211"/>
        <end position="266"/>
    </location>
</feature>
<dbReference type="Gene3D" id="2.160.20.10">
    <property type="entry name" value="Single-stranded right-handed beta-helix, Pectin lyase-like"/>
    <property type="match status" value="1"/>
</dbReference>
<feature type="signal peptide" evidence="6">
    <location>
        <begin position="1"/>
        <end position="30"/>
    </location>
</feature>
<evidence type="ECO:0000256" key="2">
    <source>
        <dbReference type="ARBA" id="ARBA00022525"/>
    </source>
</evidence>
<dbReference type="InterPro" id="IPR011050">
    <property type="entry name" value="Pectin_lyase_fold/virulence"/>
</dbReference>
<evidence type="ECO:0000259" key="8">
    <source>
        <dbReference type="Pfam" id="PF22842"/>
    </source>
</evidence>
<protein>
    <submittedName>
        <fullName evidence="9">Right handed beta helix region</fullName>
    </submittedName>
</protein>
<keyword evidence="4" id="KW-0677">Repeat</keyword>
<feature type="chain" id="PRO_5039610187" evidence="6">
    <location>
        <begin position="31"/>
        <end position="624"/>
    </location>
</feature>
<dbReference type="InterPro" id="IPR001119">
    <property type="entry name" value="SLH_dom"/>
</dbReference>
<dbReference type="AlphaFoldDB" id="A0A1G5RVG5"/>
<dbReference type="InterPro" id="IPR006626">
    <property type="entry name" value="PbH1"/>
</dbReference>
<dbReference type="InterPro" id="IPR052052">
    <property type="entry name" value="Polysaccharide_Lyase_9"/>
</dbReference>
<evidence type="ECO:0000313" key="10">
    <source>
        <dbReference type="Proteomes" id="UP000199208"/>
    </source>
</evidence>
<dbReference type="OrthoDB" id="8660908at2"/>
<dbReference type="SMART" id="SM00710">
    <property type="entry name" value="PbH1"/>
    <property type="match status" value="8"/>
</dbReference>
<dbReference type="Proteomes" id="UP000199208">
    <property type="component" value="Unassembled WGS sequence"/>
</dbReference>
<evidence type="ECO:0000256" key="5">
    <source>
        <dbReference type="SAM" id="MobiDB-lite"/>
    </source>
</evidence>
<feature type="domain" description="SLH" evidence="7">
    <location>
        <begin position="93"/>
        <end position="136"/>
    </location>
</feature>
<evidence type="ECO:0000259" key="7">
    <source>
        <dbReference type="Pfam" id="PF00395"/>
    </source>
</evidence>
<dbReference type="InterPro" id="IPR012334">
    <property type="entry name" value="Pectin_lyas_fold"/>
</dbReference>
<sequence length="624" mass="67414">MFNFQSKKLKKYLSLFVILLMMLSTNPSFNSFSADNEGISEHWAKQTILSWLEKGFISGYPDGSLRPDNNITRAEFMTLANKAFGYTQKTSMTFSDVKTDAWYANAISIARAAGYISGYPDGTMRPENLISREEVASIIMKIKMLEADPVAANIFEDSSSLTWSKGAIGAVAKTQSMNGYPDNTFAPHDFIKRGEAIVALDQAEKYIEVSVTPKASSAPSESKVTATTKAPSTTTTKTPSTTTTKTPSTSPTTTTTKTPSTATTIPSTPIVADAHYVSLTGSDSNAGTAEAPWRTIQKAANTASAGDTVYIRSGVYNESVTMNVSGTSGNPITFTAYNGENVTIDARNQGIPINLNKQGFITIKDLSVKNSTYQGIGDMSSASPGNYSLGAHDIIIQNCQTDSTFSSGIGFNSGKNITIDNCTIQNANIGMDQEALTISSVDGFTLSNNELLNNRKENIDIKDGSKNGKIYSNYIHSFDDDYQWGTPAIYLDCFGMAQSNIEIYNNTIKDTAGGSITTGIMVSNEVTNGGNGMTNINIHDNMITGTDYGFLVEWGNYPEASQWPLSNLNYHHNTHEGVRYLDVRVRVGTGYAENCYLQNNTFSGGSQNISFENGEGGWAIIGNS</sequence>
<dbReference type="SUPFAM" id="SSF51126">
    <property type="entry name" value="Pectin lyase-like"/>
    <property type="match status" value="1"/>
</dbReference>
<feature type="domain" description="SLH" evidence="7">
    <location>
        <begin position="155"/>
        <end position="197"/>
    </location>
</feature>
<keyword evidence="2" id="KW-0964">Secreted</keyword>
<dbReference type="EMBL" id="FMWL01000004">
    <property type="protein sequence ID" value="SCZ78104.1"/>
    <property type="molecule type" value="Genomic_DNA"/>
</dbReference>
<dbReference type="Pfam" id="PF22842">
    <property type="entry name" value="Pel9A-like_beta_helix"/>
    <property type="match status" value="1"/>
</dbReference>
<dbReference type="STRING" id="1120920.SAMN03080599_01062"/>
<name>A0A1G5RVG5_9FIRM</name>
<evidence type="ECO:0000256" key="6">
    <source>
        <dbReference type="SAM" id="SignalP"/>
    </source>
</evidence>
<feature type="compositionally biased region" description="Polar residues" evidence="5">
    <location>
        <begin position="213"/>
        <end position="224"/>
    </location>
</feature>
<keyword evidence="3 6" id="KW-0732">Signal</keyword>
<comment type="subcellular location">
    <subcellularLocation>
        <location evidence="1">Secreted</location>
    </subcellularLocation>
</comment>
<dbReference type="RefSeq" id="WP_092589867.1">
    <property type="nucleotide sequence ID" value="NZ_FMWL01000004.1"/>
</dbReference>
<dbReference type="InterPro" id="IPR053868">
    <property type="entry name" value="Pel9A-like_beta_helix"/>
</dbReference>
<evidence type="ECO:0000313" key="9">
    <source>
        <dbReference type="EMBL" id="SCZ78104.1"/>
    </source>
</evidence>